<reference evidence="2 3" key="1">
    <citation type="submission" date="2019-03" db="EMBL/GenBank/DDBJ databases">
        <title>First draft genome of Liparis tanakae, snailfish: a comprehensive survey of snailfish specific genes.</title>
        <authorList>
            <person name="Kim W."/>
            <person name="Song I."/>
            <person name="Jeong J.-H."/>
            <person name="Kim D."/>
            <person name="Kim S."/>
            <person name="Ryu S."/>
            <person name="Song J.Y."/>
            <person name="Lee S.K."/>
        </authorList>
    </citation>
    <scope>NUCLEOTIDE SEQUENCE [LARGE SCALE GENOMIC DNA]</scope>
    <source>
        <tissue evidence="2">Muscle</tissue>
    </source>
</reference>
<evidence type="ECO:0000313" key="3">
    <source>
        <dbReference type="Proteomes" id="UP000314294"/>
    </source>
</evidence>
<name>A0A4Z2J519_9TELE</name>
<comment type="caution">
    <text evidence="2">The sequence shown here is derived from an EMBL/GenBank/DDBJ whole genome shotgun (WGS) entry which is preliminary data.</text>
</comment>
<feature type="compositionally biased region" description="Basic residues" evidence="1">
    <location>
        <begin position="104"/>
        <end position="119"/>
    </location>
</feature>
<evidence type="ECO:0000256" key="1">
    <source>
        <dbReference type="SAM" id="MobiDB-lite"/>
    </source>
</evidence>
<organism evidence="2 3">
    <name type="scientific">Liparis tanakae</name>
    <name type="common">Tanaka's snailfish</name>
    <dbReference type="NCBI Taxonomy" id="230148"/>
    <lineage>
        <taxon>Eukaryota</taxon>
        <taxon>Metazoa</taxon>
        <taxon>Chordata</taxon>
        <taxon>Craniata</taxon>
        <taxon>Vertebrata</taxon>
        <taxon>Euteleostomi</taxon>
        <taxon>Actinopterygii</taxon>
        <taxon>Neopterygii</taxon>
        <taxon>Teleostei</taxon>
        <taxon>Neoteleostei</taxon>
        <taxon>Acanthomorphata</taxon>
        <taxon>Eupercaria</taxon>
        <taxon>Perciformes</taxon>
        <taxon>Cottioidei</taxon>
        <taxon>Cottales</taxon>
        <taxon>Liparidae</taxon>
        <taxon>Liparis</taxon>
    </lineage>
</organism>
<gene>
    <name evidence="2" type="ORF">EYF80_004616</name>
</gene>
<keyword evidence="3" id="KW-1185">Reference proteome</keyword>
<dbReference type="EMBL" id="SRLO01000022">
    <property type="protein sequence ID" value="TNN85266.1"/>
    <property type="molecule type" value="Genomic_DNA"/>
</dbReference>
<accession>A0A4Z2J519</accession>
<sequence>MPNDKQPCPWEAILLSLREVKQGKTFMVPKASILMTLVIPKPFLNSGVCYQSSQKQVTSTQTLVCRTTDPSSKEKLGRDSMLGGEMEEGMRTRKWVGTQESASPKKRPTKISCHTKKEK</sequence>
<proteinExistence type="predicted"/>
<dbReference type="AlphaFoldDB" id="A0A4Z2J519"/>
<evidence type="ECO:0000313" key="2">
    <source>
        <dbReference type="EMBL" id="TNN85266.1"/>
    </source>
</evidence>
<dbReference type="Proteomes" id="UP000314294">
    <property type="component" value="Unassembled WGS sequence"/>
</dbReference>
<protein>
    <submittedName>
        <fullName evidence="2">Uncharacterized protein</fullName>
    </submittedName>
</protein>
<feature type="region of interest" description="Disordered" evidence="1">
    <location>
        <begin position="68"/>
        <end position="119"/>
    </location>
</feature>